<protein>
    <submittedName>
        <fullName evidence="2">DUF1295 domain-containing protein</fullName>
    </submittedName>
</protein>
<evidence type="ECO:0000313" key="2">
    <source>
        <dbReference type="EMBL" id="WXB77657.1"/>
    </source>
</evidence>
<dbReference type="PANTHER" id="PTHR32251">
    <property type="entry name" value="3-OXO-5-ALPHA-STEROID 4-DEHYDROGENASE"/>
    <property type="match status" value="1"/>
</dbReference>
<organism evidence="2 3">
    <name type="scientific">Janibacter alittae</name>
    <dbReference type="NCBI Taxonomy" id="3115209"/>
    <lineage>
        <taxon>Bacteria</taxon>
        <taxon>Bacillati</taxon>
        <taxon>Actinomycetota</taxon>
        <taxon>Actinomycetes</taxon>
        <taxon>Micrococcales</taxon>
        <taxon>Intrasporangiaceae</taxon>
        <taxon>Janibacter</taxon>
    </lineage>
</organism>
<keyword evidence="1" id="KW-0812">Transmembrane</keyword>
<name>A0ABZ2MKN5_9MICO</name>
<feature type="transmembrane region" description="Helical" evidence="1">
    <location>
        <begin position="187"/>
        <end position="205"/>
    </location>
</feature>
<feature type="transmembrane region" description="Helical" evidence="1">
    <location>
        <begin position="135"/>
        <end position="155"/>
    </location>
</feature>
<sequence length="258" mass="28039">MSYLVVGLAGLGIVAAALAVTALVAQRQGRFAVIDATWPLLFVLIAWASVAAGEGSGRSWLLAVLATVWGGRLAWHLVGRLRGAGEDPRYSEMLEDVPPERRFAVAVRKIFLTQGVVAWFVGLPLMVAATTDHDLGFVAALGALVWLVGILFEAIGDAQLKAFKADPANKGRVMDRGLWAWTRHPNYFGDACVWWGLWLIAAGAWPGVLTVLSPLAMTYLLAFGTGARLLERSMAQRPGYPEYMERTSMFFPLPPTRS</sequence>
<keyword evidence="1" id="KW-1133">Transmembrane helix</keyword>
<dbReference type="PANTHER" id="PTHR32251:SF17">
    <property type="entry name" value="STEROID 5-ALPHA REDUCTASE C-TERMINAL DOMAIN-CONTAINING PROTEIN"/>
    <property type="match status" value="1"/>
</dbReference>
<keyword evidence="1" id="KW-0472">Membrane</keyword>
<reference evidence="2 3" key="1">
    <citation type="submission" date="2024-02" db="EMBL/GenBank/DDBJ databases">
        <title>Janibacter sp. nov., isolated from gut of marine sandworm.</title>
        <authorList>
            <person name="Kim B."/>
            <person name="Jun M.O."/>
            <person name="Shin N.-R."/>
        </authorList>
    </citation>
    <scope>NUCLEOTIDE SEQUENCE [LARGE SCALE GENOMIC DNA]</scope>
    <source>
        <strain evidence="2 3">A1S7</strain>
    </source>
</reference>
<evidence type="ECO:0000256" key="1">
    <source>
        <dbReference type="SAM" id="Phobius"/>
    </source>
</evidence>
<dbReference type="Proteomes" id="UP001382727">
    <property type="component" value="Chromosome"/>
</dbReference>
<dbReference type="EMBL" id="CP144913">
    <property type="protein sequence ID" value="WXB77657.1"/>
    <property type="molecule type" value="Genomic_DNA"/>
</dbReference>
<dbReference type="Gene3D" id="1.20.120.1630">
    <property type="match status" value="1"/>
</dbReference>
<feature type="transmembrane region" description="Helical" evidence="1">
    <location>
        <begin position="110"/>
        <end position="129"/>
    </location>
</feature>
<gene>
    <name evidence="2" type="ORF">V1351_06180</name>
</gene>
<dbReference type="Pfam" id="PF06966">
    <property type="entry name" value="DUF1295"/>
    <property type="match status" value="1"/>
</dbReference>
<feature type="transmembrane region" description="Helical" evidence="1">
    <location>
        <begin position="6"/>
        <end position="25"/>
    </location>
</feature>
<evidence type="ECO:0000313" key="3">
    <source>
        <dbReference type="Proteomes" id="UP001382727"/>
    </source>
</evidence>
<proteinExistence type="predicted"/>
<dbReference type="RefSeq" id="WP_338751755.1">
    <property type="nucleotide sequence ID" value="NZ_CP144913.1"/>
</dbReference>
<keyword evidence="3" id="KW-1185">Reference proteome</keyword>
<feature type="transmembrane region" description="Helical" evidence="1">
    <location>
        <begin position="32"/>
        <end position="53"/>
    </location>
</feature>
<dbReference type="PROSITE" id="PS50244">
    <property type="entry name" value="S5A_REDUCTASE"/>
    <property type="match status" value="1"/>
</dbReference>
<feature type="transmembrane region" description="Helical" evidence="1">
    <location>
        <begin position="59"/>
        <end position="78"/>
    </location>
</feature>
<dbReference type="InterPro" id="IPR010721">
    <property type="entry name" value="UstE-like"/>
</dbReference>
<accession>A0ABZ2MKN5</accession>